<dbReference type="AlphaFoldDB" id="A0A5J4SLC4"/>
<organism evidence="1">
    <name type="scientific">termite gut metagenome</name>
    <dbReference type="NCBI Taxonomy" id="433724"/>
    <lineage>
        <taxon>unclassified sequences</taxon>
        <taxon>metagenomes</taxon>
        <taxon>organismal metagenomes</taxon>
    </lineage>
</organism>
<evidence type="ECO:0000313" key="1">
    <source>
        <dbReference type="EMBL" id="KAA6346005.1"/>
    </source>
</evidence>
<name>A0A5J4SLC4_9ZZZZ</name>
<gene>
    <name evidence="1" type="ORF">EZS27_006485</name>
</gene>
<accession>A0A5J4SLC4</accession>
<evidence type="ECO:0008006" key="2">
    <source>
        <dbReference type="Google" id="ProtNLM"/>
    </source>
</evidence>
<comment type="caution">
    <text evidence="1">The sequence shown here is derived from an EMBL/GenBank/DDBJ whole genome shotgun (WGS) entry which is preliminary data.</text>
</comment>
<protein>
    <recommendedName>
        <fullName evidence="2">Transposase IS4-like domain-containing protein</fullName>
    </recommendedName>
</protein>
<sequence>MHNLKANFDKMLDVCKQFGKEFTNERGNIPRCGVVPRFSDLEVIALSLAAEALSIDRENLLFIKLSTDYKDDFPHLISRRHYNDRRKYVFDLTDSIRKRMASSLNEYEDMYCVDSKPVEVCRLSRSSRSKVGKEDYSKAPSKGYCASQNRYYYGYKLPCRMLYKGNRTLF</sequence>
<proteinExistence type="predicted"/>
<reference evidence="1" key="1">
    <citation type="submission" date="2019-03" db="EMBL/GenBank/DDBJ databases">
        <title>Single cell metagenomics reveals metabolic interactions within the superorganism composed of flagellate Streblomastix strix and complex community of Bacteroidetes bacteria on its surface.</title>
        <authorList>
            <person name="Treitli S.C."/>
            <person name="Kolisko M."/>
            <person name="Husnik F."/>
            <person name="Keeling P."/>
            <person name="Hampl V."/>
        </authorList>
    </citation>
    <scope>NUCLEOTIDE SEQUENCE</scope>
    <source>
        <strain evidence="1">STM</strain>
    </source>
</reference>
<dbReference type="EMBL" id="SNRY01000147">
    <property type="protein sequence ID" value="KAA6346005.1"/>
    <property type="molecule type" value="Genomic_DNA"/>
</dbReference>